<proteinExistence type="inferred from homology"/>
<accession>A0A9Q0M3W3</accession>
<comment type="similarity">
    <text evidence="4">Belongs to the TIM16/PAM16 family.</text>
</comment>
<dbReference type="PANTHER" id="PTHR12992:SF11">
    <property type="entry name" value="MITOCHONDRIAL COENZYME A DIPHOSPHATASE NUDT8"/>
    <property type="match status" value="1"/>
</dbReference>
<evidence type="ECO:0000256" key="5">
    <source>
        <dbReference type="ARBA" id="ARBA00022448"/>
    </source>
</evidence>
<dbReference type="Pfam" id="PF03656">
    <property type="entry name" value="Pam16"/>
    <property type="match status" value="1"/>
</dbReference>
<comment type="caution">
    <text evidence="17">The sequence shown here is derived from an EMBL/GenBank/DDBJ whole genome shotgun (WGS) entry which is preliminary data.</text>
</comment>
<dbReference type="InterPro" id="IPR045121">
    <property type="entry name" value="CoAse"/>
</dbReference>
<evidence type="ECO:0000256" key="8">
    <source>
        <dbReference type="ARBA" id="ARBA00022801"/>
    </source>
</evidence>
<dbReference type="InterPro" id="IPR000086">
    <property type="entry name" value="NUDIX_hydrolase_dom"/>
</dbReference>
<keyword evidence="18" id="KW-1185">Reference proteome</keyword>
<protein>
    <recommendedName>
        <fullName evidence="16">Nudix hydrolase domain-containing protein</fullName>
    </recommendedName>
</protein>
<evidence type="ECO:0000256" key="6">
    <source>
        <dbReference type="ARBA" id="ARBA00022723"/>
    </source>
</evidence>
<dbReference type="OMA" id="PRIWGMT"/>
<keyword evidence="7" id="KW-0999">Mitochondrion inner membrane</keyword>
<dbReference type="PANTHER" id="PTHR12992">
    <property type="entry name" value="NUDIX HYDROLASE"/>
    <property type="match status" value="1"/>
</dbReference>
<keyword evidence="15" id="KW-0175">Coiled coil</keyword>
<dbReference type="GO" id="GO:0005743">
    <property type="term" value="C:mitochondrial inner membrane"/>
    <property type="evidence" value="ECO:0007669"/>
    <property type="project" value="UniProtKB-SubCell"/>
</dbReference>
<gene>
    <name evidence="17" type="ORF">RDWZM_008564</name>
</gene>
<organism evidence="17 18">
    <name type="scientific">Blomia tropicalis</name>
    <name type="common">Mite</name>
    <dbReference type="NCBI Taxonomy" id="40697"/>
    <lineage>
        <taxon>Eukaryota</taxon>
        <taxon>Metazoa</taxon>
        <taxon>Ecdysozoa</taxon>
        <taxon>Arthropoda</taxon>
        <taxon>Chelicerata</taxon>
        <taxon>Arachnida</taxon>
        <taxon>Acari</taxon>
        <taxon>Acariformes</taxon>
        <taxon>Sarcoptiformes</taxon>
        <taxon>Astigmata</taxon>
        <taxon>Glycyphagoidea</taxon>
        <taxon>Echimyopodidae</taxon>
        <taxon>Blomia</taxon>
    </lineage>
</organism>
<evidence type="ECO:0000256" key="1">
    <source>
        <dbReference type="ARBA" id="ARBA00001936"/>
    </source>
</evidence>
<evidence type="ECO:0000256" key="10">
    <source>
        <dbReference type="ARBA" id="ARBA00022927"/>
    </source>
</evidence>
<evidence type="ECO:0000256" key="14">
    <source>
        <dbReference type="ARBA" id="ARBA00023211"/>
    </source>
</evidence>
<dbReference type="PROSITE" id="PS51462">
    <property type="entry name" value="NUDIX"/>
    <property type="match status" value="1"/>
</dbReference>
<keyword evidence="5" id="KW-0813">Transport</keyword>
<keyword evidence="9" id="KW-0460">Magnesium</keyword>
<dbReference type="FunFam" id="1.10.287.110:FF:000006">
    <property type="entry name" value="Import inner membrane translocase subunit TIM16"/>
    <property type="match status" value="1"/>
</dbReference>
<comment type="cofactor">
    <cofactor evidence="1">
        <name>Mn(2+)</name>
        <dbReference type="ChEBI" id="CHEBI:29035"/>
    </cofactor>
</comment>
<evidence type="ECO:0000256" key="2">
    <source>
        <dbReference type="ARBA" id="ARBA00001946"/>
    </source>
</evidence>
<evidence type="ECO:0000256" key="15">
    <source>
        <dbReference type="SAM" id="Coils"/>
    </source>
</evidence>
<dbReference type="SUPFAM" id="SSF55811">
    <property type="entry name" value="Nudix"/>
    <property type="match status" value="1"/>
</dbReference>
<keyword evidence="12" id="KW-0496">Mitochondrion</keyword>
<dbReference type="GO" id="GO:0015031">
    <property type="term" value="P:protein transport"/>
    <property type="evidence" value="ECO:0007669"/>
    <property type="project" value="UniProtKB-KW"/>
</dbReference>
<comment type="subcellular location">
    <subcellularLocation>
        <location evidence="3">Mitochondrion inner membrane</location>
        <topology evidence="3">Peripheral membrane protein</topology>
        <orientation evidence="3">Matrix side</orientation>
    </subcellularLocation>
</comment>
<feature type="coiled-coil region" evidence="15">
    <location>
        <begin position="21"/>
        <end position="77"/>
    </location>
</feature>
<evidence type="ECO:0000256" key="3">
    <source>
        <dbReference type="ARBA" id="ARBA00004443"/>
    </source>
</evidence>
<dbReference type="GO" id="GO:0046872">
    <property type="term" value="F:metal ion binding"/>
    <property type="evidence" value="ECO:0007669"/>
    <property type="project" value="UniProtKB-KW"/>
</dbReference>
<reference evidence="17" key="1">
    <citation type="submission" date="2022-12" db="EMBL/GenBank/DDBJ databases">
        <title>Genome assemblies of Blomia tropicalis.</title>
        <authorList>
            <person name="Cui Y."/>
        </authorList>
    </citation>
    <scope>NUCLEOTIDE SEQUENCE</scope>
    <source>
        <tissue evidence="17">Adult mites</tissue>
    </source>
</reference>
<evidence type="ECO:0000313" key="18">
    <source>
        <dbReference type="Proteomes" id="UP001142055"/>
    </source>
</evidence>
<evidence type="ECO:0000256" key="7">
    <source>
        <dbReference type="ARBA" id="ARBA00022792"/>
    </source>
</evidence>
<feature type="domain" description="Nudix hydrolase" evidence="16">
    <location>
        <begin position="173"/>
        <end position="312"/>
    </location>
</feature>
<evidence type="ECO:0000256" key="9">
    <source>
        <dbReference type="ARBA" id="ARBA00022842"/>
    </source>
</evidence>
<dbReference type="Gene3D" id="3.90.79.10">
    <property type="entry name" value="Nucleoside Triphosphate Pyrophosphohydrolase"/>
    <property type="match status" value="1"/>
</dbReference>
<keyword evidence="11" id="KW-0811">Translocation</keyword>
<evidence type="ECO:0000256" key="11">
    <source>
        <dbReference type="ARBA" id="ARBA00023010"/>
    </source>
</evidence>
<keyword evidence="6" id="KW-0479">Metal-binding</keyword>
<keyword evidence="10" id="KW-0653">Protein transport</keyword>
<keyword evidence="14" id="KW-0464">Manganese</keyword>
<evidence type="ECO:0000256" key="12">
    <source>
        <dbReference type="ARBA" id="ARBA00023128"/>
    </source>
</evidence>
<evidence type="ECO:0000256" key="4">
    <source>
        <dbReference type="ARBA" id="ARBA00008817"/>
    </source>
</evidence>
<sequence length="352" mass="40226">MAKYLAQLVVLGAQVVGRAFTRALRQEIEASQRAAKQRQEQGGSSGAATNAKLGMTLQEAQQILNLENNQLNDKEQIEKHYKHLFEVNEKAKGGSFYLQSKALMAPFLKLRNYSSLAINLVPYRPFSNGNHYQTTTLINYENAISKQNIMDTVERMKKIRIGGKMSSRAKNSGKSASVFVPFCHDENGQPSLLFTRRSFKLSNHKGEICFPGGFEEKQDKDVIDSAVREMIEEIGVHQSDIEVYGALNPIPFRTFPLHPVIGYVNLNSNRQLTINESEVDSVHIISLEEICQKHNWFKTKFTHGWTTPVFLDIDRKHPRIWGMTASILYIMMANLVPEHFHFDYEYLSRDRK</sequence>
<comment type="cofactor">
    <cofactor evidence="2">
        <name>Mg(2+)</name>
        <dbReference type="ChEBI" id="CHEBI:18420"/>
    </cofactor>
</comment>
<dbReference type="InterPro" id="IPR036869">
    <property type="entry name" value="J_dom_sf"/>
</dbReference>
<keyword evidence="8" id="KW-0378">Hydrolase</keyword>
<dbReference type="AlphaFoldDB" id="A0A9Q0M3W3"/>
<dbReference type="Gene3D" id="1.10.287.110">
    <property type="entry name" value="DnaJ domain"/>
    <property type="match status" value="1"/>
</dbReference>
<name>A0A9Q0M3W3_BLOTA</name>
<dbReference type="Proteomes" id="UP001142055">
    <property type="component" value="Chromosome 3"/>
</dbReference>
<keyword evidence="13" id="KW-0472">Membrane</keyword>
<evidence type="ECO:0000259" key="16">
    <source>
        <dbReference type="PROSITE" id="PS51462"/>
    </source>
</evidence>
<dbReference type="Pfam" id="PF00293">
    <property type="entry name" value="NUDIX"/>
    <property type="match status" value="1"/>
</dbReference>
<dbReference type="EMBL" id="JAPWDV010000003">
    <property type="protein sequence ID" value="KAJ6217407.1"/>
    <property type="molecule type" value="Genomic_DNA"/>
</dbReference>
<evidence type="ECO:0000256" key="13">
    <source>
        <dbReference type="ARBA" id="ARBA00023136"/>
    </source>
</evidence>
<dbReference type="GO" id="GO:0010945">
    <property type="term" value="F:coenzyme A diphosphatase activity"/>
    <property type="evidence" value="ECO:0007669"/>
    <property type="project" value="InterPro"/>
</dbReference>
<dbReference type="InterPro" id="IPR015797">
    <property type="entry name" value="NUDIX_hydrolase-like_dom_sf"/>
</dbReference>
<evidence type="ECO:0000313" key="17">
    <source>
        <dbReference type="EMBL" id="KAJ6217407.1"/>
    </source>
</evidence>
<dbReference type="CDD" id="cd03426">
    <property type="entry name" value="NUDIX_CoAse_Nudt7"/>
    <property type="match status" value="1"/>
</dbReference>